<keyword evidence="3" id="KW-1185">Reference proteome</keyword>
<reference evidence="2 3" key="1">
    <citation type="journal article" date="2017" name="Gigascience">
        <title>Genome sequence of the small brown planthopper, Laodelphax striatellus.</title>
        <authorList>
            <person name="Zhu J."/>
            <person name="Jiang F."/>
            <person name="Wang X."/>
            <person name="Yang P."/>
            <person name="Bao Y."/>
            <person name="Zhao W."/>
            <person name="Wang W."/>
            <person name="Lu H."/>
            <person name="Wang Q."/>
            <person name="Cui N."/>
            <person name="Li J."/>
            <person name="Chen X."/>
            <person name="Luo L."/>
            <person name="Yu J."/>
            <person name="Kang L."/>
            <person name="Cui F."/>
        </authorList>
    </citation>
    <scope>NUCLEOTIDE SEQUENCE [LARGE SCALE GENOMIC DNA]</scope>
    <source>
        <strain evidence="2">Lst14</strain>
    </source>
</reference>
<keyword evidence="1" id="KW-0732">Signal</keyword>
<dbReference type="EMBL" id="QKKF02028259">
    <property type="protein sequence ID" value="RZF35447.1"/>
    <property type="molecule type" value="Genomic_DNA"/>
</dbReference>
<organism evidence="2 3">
    <name type="scientific">Laodelphax striatellus</name>
    <name type="common">Small brown planthopper</name>
    <name type="synonym">Delphax striatella</name>
    <dbReference type="NCBI Taxonomy" id="195883"/>
    <lineage>
        <taxon>Eukaryota</taxon>
        <taxon>Metazoa</taxon>
        <taxon>Ecdysozoa</taxon>
        <taxon>Arthropoda</taxon>
        <taxon>Hexapoda</taxon>
        <taxon>Insecta</taxon>
        <taxon>Pterygota</taxon>
        <taxon>Neoptera</taxon>
        <taxon>Paraneoptera</taxon>
        <taxon>Hemiptera</taxon>
        <taxon>Auchenorrhyncha</taxon>
        <taxon>Fulgoroidea</taxon>
        <taxon>Delphacidae</taxon>
        <taxon>Criomorphinae</taxon>
        <taxon>Laodelphax</taxon>
    </lineage>
</organism>
<evidence type="ECO:0008006" key="4">
    <source>
        <dbReference type="Google" id="ProtNLM"/>
    </source>
</evidence>
<feature type="chain" id="PRO_5019850243" description="Secreted protein" evidence="1">
    <location>
        <begin position="17"/>
        <end position="91"/>
    </location>
</feature>
<name>A0A482WPE0_LAOST</name>
<dbReference type="Proteomes" id="UP000291343">
    <property type="component" value="Unassembled WGS sequence"/>
</dbReference>
<sequence length="91" mass="10551">MCWVLALTWLFARHETTRLSWTFDNQRTTSNYSADRRSLIALSISCLQTTDQRLWPKARSSPDLEADMHSRQKPVHAFIAGETPRQTIMLS</sequence>
<accession>A0A482WPE0</accession>
<dbReference type="InParanoid" id="A0A482WPE0"/>
<protein>
    <recommendedName>
        <fullName evidence="4">Secreted protein</fullName>
    </recommendedName>
</protein>
<feature type="signal peptide" evidence="1">
    <location>
        <begin position="1"/>
        <end position="16"/>
    </location>
</feature>
<proteinExistence type="predicted"/>
<dbReference type="AlphaFoldDB" id="A0A482WPE0"/>
<comment type="caution">
    <text evidence="2">The sequence shown here is derived from an EMBL/GenBank/DDBJ whole genome shotgun (WGS) entry which is preliminary data.</text>
</comment>
<gene>
    <name evidence="2" type="ORF">LSTR_LSTR016054</name>
</gene>
<evidence type="ECO:0000313" key="3">
    <source>
        <dbReference type="Proteomes" id="UP000291343"/>
    </source>
</evidence>
<evidence type="ECO:0000256" key="1">
    <source>
        <dbReference type="SAM" id="SignalP"/>
    </source>
</evidence>
<evidence type="ECO:0000313" key="2">
    <source>
        <dbReference type="EMBL" id="RZF35447.1"/>
    </source>
</evidence>